<dbReference type="eggNOG" id="KOG0017">
    <property type="taxonomic scope" value="Eukaryota"/>
</dbReference>
<dbReference type="GO" id="GO:0006508">
    <property type="term" value="P:proteolysis"/>
    <property type="evidence" value="ECO:0007669"/>
    <property type="project" value="UniProtKB-KW"/>
</dbReference>
<evidence type="ECO:0000313" key="11">
    <source>
        <dbReference type="EnsemblMetazoa" id="Aqu2.1.14820_001"/>
    </source>
</evidence>
<dbReference type="PANTHER" id="PTHR37984:SF5">
    <property type="entry name" value="PROTEIN NYNRIN-LIKE"/>
    <property type="match status" value="1"/>
</dbReference>
<dbReference type="InterPro" id="IPR043128">
    <property type="entry name" value="Rev_trsase/Diguanyl_cyclase"/>
</dbReference>
<evidence type="ECO:0000256" key="8">
    <source>
        <dbReference type="ARBA" id="ARBA00023268"/>
    </source>
</evidence>
<proteinExistence type="predicted"/>
<dbReference type="GO" id="GO:0008233">
    <property type="term" value="F:peptidase activity"/>
    <property type="evidence" value="ECO:0007669"/>
    <property type="project" value="UniProtKB-KW"/>
</dbReference>
<dbReference type="InParanoid" id="A0A1X7TJQ6"/>
<dbReference type="CDD" id="cd09274">
    <property type="entry name" value="RNase_HI_RT_Ty3"/>
    <property type="match status" value="1"/>
</dbReference>
<feature type="domain" description="Reverse transcriptase" evidence="10">
    <location>
        <begin position="94"/>
        <end position="271"/>
    </location>
</feature>
<reference evidence="11" key="1">
    <citation type="submission" date="2017-05" db="UniProtKB">
        <authorList>
            <consortium name="EnsemblMetazoa"/>
        </authorList>
    </citation>
    <scope>IDENTIFICATION</scope>
</reference>
<evidence type="ECO:0000256" key="7">
    <source>
        <dbReference type="ARBA" id="ARBA00022918"/>
    </source>
</evidence>
<evidence type="ECO:0000256" key="6">
    <source>
        <dbReference type="ARBA" id="ARBA00022801"/>
    </source>
</evidence>
<dbReference type="CDD" id="cd01647">
    <property type="entry name" value="RT_LTR"/>
    <property type="match status" value="1"/>
</dbReference>
<evidence type="ECO:0000256" key="1">
    <source>
        <dbReference type="ARBA" id="ARBA00022670"/>
    </source>
</evidence>
<evidence type="ECO:0000256" key="9">
    <source>
        <dbReference type="SAM" id="MobiDB-lite"/>
    </source>
</evidence>
<dbReference type="PANTHER" id="PTHR37984">
    <property type="entry name" value="PROTEIN CBG26694"/>
    <property type="match status" value="1"/>
</dbReference>
<sequence length="576" mass="64747">MYSRLIDSNTRLEVKGQPASQPALCLTLLPSSPQNAFEAILKDYPAVLQTSPQQPVKHTITHHIQTTGPPIHSATRRLPPVKLEAAKKEFNHMLQLGIIRPSSSSWSSPLHMVPKKTGDWRPCGDYRSLNACTIPDRYPIPHIHDFSSSLHGKSIFSKLDLIRAYHQIPIEPKDIPKTAITTPFGLFEFVRMPFGLRNAAQSFQRFMDQVLRDLDFAYAYIDDVLIASSSHDEHVTHLHMVLRRFSEHGIVINPNKCEFGVPQITFLGHLVNSRGIRPLPDKVEALRSFPRPSTPRKLRKRQSKGEIQWTEEATTAFNSIKEALVEATLLFHPIASAPLSIATDASDTAVGAVLQQQVQGCWQPLAYFSRSLKPAERRYSTFDRELLGIYLAVKHFRFSVEGRQFHILTDHKPLTYVSSFHSSNHSPRRVRQFDYILQFTADIRHVKGSANLAADALSRVAVDSTCTNAPAVVNFQELAQAQKTDTDSSLPPTGTAEKTTRSGRSIIDSSPTEQLFVTWKGLRVRALEKSPLSFITGTNGKEFVTEKRRFVATKYYVNNQFSSGATSCKDGALYYW</sequence>
<dbReference type="Gene3D" id="3.10.10.10">
    <property type="entry name" value="HIV Type 1 Reverse Transcriptase, subunit A, domain 1"/>
    <property type="match status" value="1"/>
</dbReference>
<protein>
    <recommendedName>
        <fullName evidence="10">Reverse transcriptase domain-containing protein</fullName>
    </recommendedName>
</protein>
<dbReference type="InterPro" id="IPR041577">
    <property type="entry name" value="RT_RNaseH_2"/>
</dbReference>
<evidence type="ECO:0000259" key="10">
    <source>
        <dbReference type="PROSITE" id="PS50878"/>
    </source>
</evidence>
<dbReference type="Gene3D" id="3.30.70.270">
    <property type="match status" value="1"/>
</dbReference>
<feature type="region of interest" description="Disordered" evidence="9">
    <location>
        <begin position="483"/>
        <end position="506"/>
    </location>
</feature>
<dbReference type="Pfam" id="PF00078">
    <property type="entry name" value="RVT_1"/>
    <property type="match status" value="1"/>
</dbReference>
<keyword evidence="3" id="KW-0548">Nucleotidyltransferase</keyword>
<dbReference type="InterPro" id="IPR000477">
    <property type="entry name" value="RT_dom"/>
</dbReference>
<feature type="compositionally biased region" description="Polar residues" evidence="9">
    <location>
        <begin position="483"/>
        <end position="492"/>
    </location>
</feature>
<evidence type="ECO:0000256" key="2">
    <source>
        <dbReference type="ARBA" id="ARBA00022679"/>
    </source>
</evidence>
<dbReference type="GO" id="GO:0003964">
    <property type="term" value="F:RNA-directed DNA polymerase activity"/>
    <property type="evidence" value="ECO:0007669"/>
    <property type="project" value="UniProtKB-KW"/>
</dbReference>
<keyword evidence="5" id="KW-0255">Endonuclease</keyword>
<keyword evidence="7" id="KW-0695">RNA-directed DNA polymerase</keyword>
<evidence type="ECO:0000256" key="3">
    <source>
        <dbReference type="ARBA" id="ARBA00022695"/>
    </source>
</evidence>
<name>A0A1X7TJQ6_AMPQE</name>
<dbReference type="FunFam" id="3.30.70.270:FF:000164">
    <property type="match status" value="1"/>
</dbReference>
<keyword evidence="6" id="KW-0378">Hydrolase</keyword>
<dbReference type="Gene3D" id="3.10.20.370">
    <property type="match status" value="1"/>
</dbReference>
<dbReference type="FunFam" id="3.10.20.370:FF:000001">
    <property type="entry name" value="Retrovirus-related Pol polyprotein from transposon 17.6-like protein"/>
    <property type="match status" value="1"/>
</dbReference>
<dbReference type="FunFam" id="3.10.10.10:FF:000007">
    <property type="entry name" value="Retrovirus-related Pol polyprotein from transposon 17.6-like Protein"/>
    <property type="match status" value="1"/>
</dbReference>
<dbReference type="PROSITE" id="PS50878">
    <property type="entry name" value="RT_POL"/>
    <property type="match status" value="1"/>
</dbReference>
<dbReference type="AlphaFoldDB" id="A0A1X7TJQ6"/>
<dbReference type="Pfam" id="PF17919">
    <property type="entry name" value="RT_RNaseH_2"/>
    <property type="match status" value="1"/>
</dbReference>
<keyword evidence="2" id="KW-0808">Transferase</keyword>
<dbReference type="OrthoDB" id="10051637at2759"/>
<dbReference type="GO" id="GO:0004519">
    <property type="term" value="F:endonuclease activity"/>
    <property type="evidence" value="ECO:0007669"/>
    <property type="project" value="UniProtKB-KW"/>
</dbReference>
<keyword evidence="1" id="KW-0645">Protease</keyword>
<evidence type="ECO:0000256" key="5">
    <source>
        <dbReference type="ARBA" id="ARBA00022759"/>
    </source>
</evidence>
<accession>A0A1X7TJQ6</accession>
<dbReference type="InterPro" id="IPR050951">
    <property type="entry name" value="Retrovirus_Pol_polyprotein"/>
</dbReference>
<keyword evidence="8" id="KW-0511">Multifunctional enzyme</keyword>
<dbReference type="SUPFAM" id="SSF56672">
    <property type="entry name" value="DNA/RNA polymerases"/>
    <property type="match status" value="1"/>
</dbReference>
<dbReference type="InterPro" id="IPR043502">
    <property type="entry name" value="DNA/RNA_pol_sf"/>
</dbReference>
<dbReference type="EnsemblMetazoa" id="Aqu2.1.14820_001">
    <property type="protein sequence ID" value="Aqu2.1.14820_001"/>
    <property type="gene ID" value="Aqu2.1.14820"/>
</dbReference>
<evidence type="ECO:0000256" key="4">
    <source>
        <dbReference type="ARBA" id="ARBA00022722"/>
    </source>
</evidence>
<keyword evidence="4" id="KW-0540">Nuclease</keyword>
<organism evidence="11">
    <name type="scientific">Amphimedon queenslandica</name>
    <name type="common">Sponge</name>
    <dbReference type="NCBI Taxonomy" id="400682"/>
    <lineage>
        <taxon>Eukaryota</taxon>
        <taxon>Metazoa</taxon>
        <taxon>Porifera</taxon>
        <taxon>Demospongiae</taxon>
        <taxon>Heteroscleromorpha</taxon>
        <taxon>Haplosclerida</taxon>
        <taxon>Niphatidae</taxon>
        <taxon>Amphimedon</taxon>
    </lineage>
</organism>